<gene>
    <name evidence="3" type="ORF">ENL26_03695</name>
</gene>
<dbReference type="Proteomes" id="UP000886129">
    <property type="component" value="Unassembled WGS sequence"/>
</dbReference>
<feature type="transmembrane region" description="Helical" evidence="2">
    <location>
        <begin position="253"/>
        <end position="272"/>
    </location>
</feature>
<proteinExistence type="predicted"/>
<keyword evidence="2" id="KW-0812">Transmembrane</keyword>
<protein>
    <submittedName>
        <fullName evidence="3">Uncharacterized protein</fullName>
    </submittedName>
</protein>
<dbReference type="InterPro" id="IPR043748">
    <property type="entry name" value="DUF5693"/>
</dbReference>
<feature type="transmembrane region" description="Helical" evidence="2">
    <location>
        <begin position="449"/>
        <end position="467"/>
    </location>
</feature>
<feature type="transmembrane region" description="Helical" evidence="2">
    <location>
        <begin position="346"/>
        <end position="364"/>
    </location>
</feature>
<feature type="transmembrane region" description="Helical" evidence="2">
    <location>
        <begin position="284"/>
        <end position="303"/>
    </location>
</feature>
<accession>A0A7C5HYW3</accession>
<name>A0A7C5HYW3_9BACT</name>
<feature type="transmembrane region" description="Helical" evidence="2">
    <location>
        <begin position="225"/>
        <end position="247"/>
    </location>
</feature>
<evidence type="ECO:0000256" key="2">
    <source>
        <dbReference type="SAM" id="Phobius"/>
    </source>
</evidence>
<feature type="compositionally biased region" description="Basic and acidic residues" evidence="1">
    <location>
        <begin position="484"/>
        <end position="494"/>
    </location>
</feature>
<keyword evidence="2" id="KW-0472">Membrane</keyword>
<feature type="transmembrane region" description="Helical" evidence="2">
    <location>
        <begin position="12"/>
        <end position="30"/>
    </location>
</feature>
<organism evidence="3">
    <name type="scientific">Kosmotoga arenicorallina</name>
    <dbReference type="NCBI Taxonomy" id="688066"/>
    <lineage>
        <taxon>Bacteria</taxon>
        <taxon>Thermotogati</taxon>
        <taxon>Thermotogota</taxon>
        <taxon>Thermotogae</taxon>
        <taxon>Kosmotogales</taxon>
        <taxon>Kosmotogaceae</taxon>
        <taxon>Kosmotoga</taxon>
    </lineage>
</organism>
<comment type="caution">
    <text evidence="3">The sequence shown here is derived from an EMBL/GenBank/DDBJ whole genome shotgun (WGS) entry which is preliminary data.</text>
</comment>
<feature type="transmembrane region" description="Helical" evidence="2">
    <location>
        <begin position="315"/>
        <end position="334"/>
    </location>
</feature>
<feature type="transmembrane region" description="Helical" evidence="2">
    <location>
        <begin position="396"/>
        <end position="411"/>
    </location>
</feature>
<feature type="transmembrane region" description="Helical" evidence="2">
    <location>
        <begin position="418"/>
        <end position="443"/>
    </location>
</feature>
<dbReference type="EMBL" id="DRTH01000221">
    <property type="protein sequence ID" value="HHF08852.1"/>
    <property type="molecule type" value="Genomic_DNA"/>
</dbReference>
<dbReference type="Pfam" id="PF18949">
    <property type="entry name" value="DUF5693"/>
    <property type="match status" value="1"/>
</dbReference>
<evidence type="ECO:0000256" key="1">
    <source>
        <dbReference type="SAM" id="MobiDB-lite"/>
    </source>
</evidence>
<keyword evidence="2" id="KW-1133">Transmembrane helix</keyword>
<dbReference type="AlphaFoldDB" id="A0A7C5HYW3"/>
<sequence>MKKTTIKKRSIPPVFVLFLLLSILLLLYYFPDRSNAERAISNAAILVEEPVDGVQGFLLDTPESSPSTSKIILLDLSKYREPEHLKNIFEKHKTIILTGASYFKPEELAEILDRYRVITGFMEFDERGMYVKEVIKARKYPELVFRVHQIKPKEYPNYDLESAVLRYIRAVRERSVDVLLFMKGSSETLSYTELVKETYSRLKEEKLLSNVVNPSRFPLTNSSTLGFLTGLIALLSWNLVLAIGYIITIIFSHTLSLTYLAIFGSISLYFLVMKITKRQLFKPWLGYILIFVSSLGLGMAINAQMVSPAYQNGILLFRGVKFSLLVLPALVFVLEILRRPIKKLALGDYVLLILFILGGIYYLLRSGNYSLVLDIERRFRDFLDNLLIVRPRFKEIIGYPFLILSIYGIYTKNGLSRAIVASVGSIPVVSVVNTFCHATAPLWTLVLRSTYGFVFGSIIGLIVYYIIKFLKSAKTRQSLTSEVEMNRNDAEESNKMQGDSDEQSG</sequence>
<evidence type="ECO:0000313" key="3">
    <source>
        <dbReference type="EMBL" id="HHF08852.1"/>
    </source>
</evidence>
<feature type="region of interest" description="Disordered" evidence="1">
    <location>
        <begin position="482"/>
        <end position="505"/>
    </location>
</feature>
<reference evidence="3" key="1">
    <citation type="journal article" date="2020" name="mSystems">
        <title>Genome- and Community-Level Interaction Insights into Carbon Utilization and Element Cycling Functions of Hydrothermarchaeota in Hydrothermal Sediment.</title>
        <authorList>
            <person name="Zhou Z."/>
            <person name="Liu Y."/>
            <person name="Xu W."/>
            <person name="Pan J."/>
            <person name="Luo Z.H."/>
            <person name="Li M."/>
        </authorList>
    </citation>
    <scope>NUCLEOTIDE SEQUENCE [LARGE SCALE GENOMIC DNA]</scope>
    <source>
        <strain evidence="3">HyVt-80</strain>
    </source>
</reference>